<evidence type="ECO:0000313" key="6">
    <source>
        <dbReference type="Proteomes" id="UP001142055"/>
    </source>
</evidence>
<dbReference type="Pfam" id="PF20175">
    <property type="entry name" value="Tra1_central"/>
    <property type="match status" value="1"/>
</dbReference>
<evidence type="ECO:0000259" key="4">
    <source>
        <dbReference type="PROSITE" id="PS51189"/>
    </source>
</evidence>
<dbReference type="InterPro" id="IPR011009">
    <property type="entry name" value="Kinase-like_dom_sf"/>
</dbReference>
<dbReference type="PANTHER" id="PTHR11139:SF1">
    <property type="entry name" value="TRANSFORMATION_TRANSCRIPTION DOMAIN-ASSOCIATED PROTEIN"/>
    <property type="match status" value="1"/>
</dbReference>
<dbReference type="GO" id="GO:0006355">
    <property type="term" value="P:regulation of DNA-templated transcription"/>
    <property type="evidence" value="ECO:0007669"/>
    <property type="project" value="TreeGrafter"/>
</dbReference>
<dbReference type="Pfam" id="PF02259">
    <property type="entry name" value="FAT"/>
    <property type="match status" value="1"/>
</dbReference>
<sequence length="4202" mass="480156">METQPPPPANLQAQHSSSQSGSNFESKSARLQEYCQCATLLFEPVKEPLQEERVLQGFQEINEYLEFLMSSQEFSTPIIQKILPDILNYLMNGPKNFLLEHSNYLLRKTLLEILSRFPFVELRPQLMKILPIFYHILEHDNEENASVVLRIITEYFRKLIPSKPVDEVKKMLSTFRKMTHHFVQNANKILEPREPIAFNSRDEFNIEAILPEIFTVTVATVTVNSGQEQLTVLPRGFSSLKILSEIPVTCVIFYQLLKLQLDPDTFDIIRLAVNIISIQPTPSQLNNPLLSKELYAEFFAVQIKYLSLCCYFIKSYDDKVHSLIPPEKIPQIILNLFINCPNETPSLRKDLFASLRCIIITSYRKYFLPFIEQFLDDEIIIGSGWTTKETSRMTAYCVICDMIHHFRDQLTLPQIKLIINVYSKNIYDPSTTMMIHTLSCRLLLNIVESFSRASEKENNSLEIRTIFIKIFYLYSYKVRAIAKYVIPNIEEKFKHITVPTISTLETFIESTSNHGGFKEQNSNENSTTEQSFESTKKSDLDGSKQSLHPDALEPDDTLLKFEFPESSSPYTLNECRNLIKFLINALKILAVKLKEHSERIESRANNNAIQVAAQAQAQQVVAATTNGTPVPAPPTPNYTTRTGFCRPRDLPILIRLFKNGLDLFKICNISQTTSFGKLEKGNDKLSNTTAHSHQRTKEDKEMVESFSIIFISLAPQTFRAVMRETVEYFVECIQHNNLIQLIANSFLSSRATSLIFSSILVEFLIERMSVMGKDPELSNLYLRLFKLVFGSVSLFPNDNELMLKPHLHKIVNNSMKLALTAKEPYNYFQLLRALFRSIGGGSHDLLYQEFLPTLPSLLQGLNSLQSGIHRQNMKDLFVELCLTIPVRLSSLLPYLPWLMDPLVSALNGTQNLISQGLRTLELCVDNLQPDFLYEHIQPIRTELMQALWRTLRHPVEHIAQVSFRILGKLGGSNHKLMIEPQKLEWIDYRDPVVIESMIQNYPGNDCTAPDAAASLLESISPSHLPTYGDYSFVSIFFNESTINSTHPNQHTVHHSTPIHLPIDKVIETAYRGLCQPGTETFYRSQCWEAIKGFLVAHIQHISSDDEKETLNNLFKNSIFTTGDFSFNLFSNNRTNVLFPTSGQNLLGQSGNFYKFQDEKLRKVHEMALTAMITAAAIKELHNTVVEFMLPLVRHYTLVAICQQAGSAIDVILHSGSTRSNNTNSSNNISKFHGMDPLVLVDAFAVVMAQEERELCKPAVFILQVMCDTSISVLGSQDRASQLPLFEYIIERVCALCYERAWFSKYGGCLSIQSLLMWMPIRWIYRHELVILKAMLFVMMDLSGDLSSGVIDMAKFNLNSMIGKFGVSLDQNQLDLIEEKKKSIFEVTHELVQQLTSPNTLVREETTRLLQMIAKVTNQTVTEVMMPHKSALADMIPPRRSKLVHYAANVQIGFLDGCTFCFTLDPPLFSIDTTIAEHQQFFNDVYTIAESSDANLQKYSCYKSSDALVSIRKSCLRVLASCHHLPSLRTRIFEVLYKAVEGTEPELQECAFECLNKYKVLMEVDPDVIRKGIRNFLQNIQDYRALLNPSLIQQVINLFALITAADDSYVEHLMKFLIKSETQLDIYVTTKFYQPIRNFFKRYPHKSVTLMEKFFNDQSVFRFFQFLISGDDGEPFRAIMYENPEKLITVLRKQAVTLGAINSDISDQSELSIGTPSAVTSSSSSSSSTSTTAQTSPTPNYTSFNRFQAIKLIQILTKYNSTWLSSQNELVQLLKNIWLSDSFHKEHSQSFNFDYTQWSEPKILLKCLLNYFEHCPTDIEILFHLIRAFNTRYHCGFEVFRKFLTETVFKTYSVEWKRSACLKFVEIFNVDMTTTNDKYSLTYVWSPELKARIMQYFIVPVFSHSFENGYSEELIGPVPPNEHRDNPEVLNDLITIFMYRCMNLDMSPLSSSLRLFMLQFCCLIMEKAPQYVKPAPGTFKKKDQRVRVLMSYPWQFLSFKNFSVDPANKYYAHVVLAYFIIQLTISKNIMSQVFASLVKSNSVEARPIVRHALDVMSSILFTRMSDEGHKMLAKLTRSILAEESNQVGMITNIMQIIVRNYKALYVSRHLYIHHMNNAMNRLGLFASAPLEQRKVALDIAEVIIRWEFQSKQDKLTKNDTNTKLKSPNIPMETNQMEIDSISEKGVASTSKSNSILNPNIHLLLIGDVSEYVEKELAESIIAFLIKFVCVIYDLGHHSPNYSTNQSLSSLTLIANSTLFLDYLAKRSLSLIKIILQTDLWPNVEYRILFIDRSLAANKENFNSTCMAIELLIVFLQCMKKDAALRIFISLQKAIVLTCNQTLQNARVVRTMNKLLSKLMAIFPPSCSSTTISPKSGASVKVSDQLEPLEQLYTEIHSIILNGFGNYDKATSIVAAQTAQMTQSTNGGSAPNFTQLNQEITTTLSLLFGNVMILKAACTNQPSYIDRLLTPFMHMLQKLVKEHLILGRIQLNEFNSQLSVDLIVLSLELVMDRLGSMSHDMRRAFMQNVFFVLIEKSNDVKVMKVILKIFEEWIKQPLSQSTGRNSSGSLHPIIREKAQLLTRISMNIEKRMADDAELNASYLELILYIYTDDILKTSDLAVKLEHSFMLGLRCPQPSIRQKFFNIMDNAIKKRLYDRLMYIICEQNWDYIGNHFWIKQCIELILSISNYQAPLSTPNNFATIPLPTSFVSISDNLCNQLDKYSNGTGSDEAFILPSDVLMDLDIISGCTITNNDLSMNEVEVEMSPNESQANNCLNEFFGNLKDHNATSTNDHRDRSGSVGSGGGPKTVGQKKEEKLADMCDFLHNLQNLKSYTFINAVAQLCHFDSQLAHHVWIQLFPRIYSILGEKQQLLIALQLSPFFVSGAHLSQRDAPISSIGTFFEAMAHCKPSITLCPSMIKYIAKNHNVWHRVAIMLENGFDRSNSKMPSIGLGGLLSIGTIGSIPGQFVPPTSNTVTQKTTTRGSSNTNSHEWNNQANNQTIANASTTPGAIQPNSTIINPNELFPAELPQPTISYEEDCLTAIGQIYELLREEDYWAGIWQQQAQIEETKMGIAYEQQGFLNKLKRWFIYIYYTRICLIGEYCLWEQHWIRCSKELNQWDFLLEYGNSVEGKNPQLVIESAWRIPDWDQMNDAIYLVEQNLPKEYAWKCALYKGYNAICNPKHRDLESVQKMVDMACNFLIKEWRRLPPLVSTVHMEYLHAAHQVIELQEAGLLHKSIFNGTTNANNSLAASGHERTAPFDLRAVIKTWKNRLPVLADDLSHWSDIFTWRQHHYQAVVSKFEAEASHMNNSLAAQNSLLGAHASAQSLIHYAKIARKHFLVGVSLDSLNRIHTIPRVPIIDCFQKIRQQLKCYLLQHATQPSGDELHEGLSVIESTHLKYFQKEMISEFYAMKGYFLVKLGQLEEANRTFSVATQIQDTLVKAWALWGEYFEELFTAEPFESRNIELAVSAITAYLHACRHQNEAKARKFLSKVLWLQSYDDETGSLAKATEKYNAGVPVINWLPWVPQLLQSLIRPEGESIANIVLQIAKIYPQAVYLPVRSLYMSLKFEQRENRQHQEKLMAVSNKHARFQSHSQQRPHSTKDSEHIQASSVLLRCTKIMHHQKEICPTVLTSLEILVDQLLHLRQHWYEVVLKQLRQALVKCYASAFEQRLNVAEATISNSFFIYFRKIISNFGTVAENSMSSNANQTQNIDGTCLGQRSYDRSFDTSSSSSDPLLKHAQNIVQDPSFHNLQHQFSLDFDFNAPNSRKLHVLIVKLKKWIKILETKIKVLPKSWLLEEKCRFLSNFSHQTVDIALPGEFLLPKNGYVFISRFMPRVEIVPKYKSLARRLYIRGKNGKIYPYLVINEPNSSARSEERFLQLQRLLNLYLCKHKETARRLLNFTVPRMVSAAIHVRIVEDNTSSLSLMDIYKQHVHRKGSDPDAPIAKYYDRFMTFQTNGQQPTPANLCEIVGNIQQTLAPSSLLKDWALKTFNSAADFWHFRKQFTLQLGLANFCEFAFHLVRLNPDMMYIHRDSGLLNVGFYQFDLIEESGELQTSKQQVPFRLTHGIKHFITDCGINGPMKATMIATASCFTHPNYKIRSVLCAILRDEIILWYKQAKSNEKISILSSLASQSNLTDDLDELSNCERQQMKLATVLGQSESAEIVGEKLVNLVTKAVNSIMSRLRVLPYLMELKAQLQH</sequence>
<feature type="compositionally biased region" description="Basic and acidic residues" evidence="2">
    <location>
        <begin position="2785"/>
        <end position="2796"/>
    </location>
</feature>
<dbReference type="SMART" id="SM00146">
    <property type="entry name" value="PI3Kc"/>
    <property type="match status" value="1"/>
</dbReference>
<dbReference type="PROSITE" id="PS50290">
    <property type="entry name" value="PI3_4_KINASE_3"/>
    <property type="match status" value="1"/>
</dbReference>
<dbReference type="InterPro" id="IPR014009">
    <property type="entry name" value="PIK_FAT"/>
</dbReference>
<dbReference type="InterPro" id="IPR000403">
    <property type="entry name" value="PI3/4_kinase_cat_dom"/>
</dbReference>
<dbReference type="GO" id="GO:0035267">
    <property type="term" value="C:NuA4 histone acetyltransferase complex"/>
    <property type="evidence" value="ECO:0007669"/>
    <property type="project" value="TreeGrafter"/>
</dbReference>
<feature type="domain" description="PI3K/PI4K catalytic" evidence="3">
    <location>
        <begin position="3835"/>
        <end position="4157"/>
    </location>
</feature>
<evidence type="ECO:0000256" key="2">
    <source>
        <dbReference type="SAM" id="MobiDB-lite"/>
    </source>
</evidence>
<dbReference type="InterPro" id="IPR046807">
    <property type="entry name" value="Tra1_central"/>
</dbReference>
<keyword evidence="6" id="KW-1185">Reference proteome</keyword>
<dbReference type="Proteomes" id="UP001142055">
    <property type="component" value="Chromosome 1"/>
</dbReference>
<dbReference type="GO" id="GO:0006281">
    <property type="term" value="P:DNA repair"/>
    <property type="evidence" value="ECO:0007669"/>
    <property type="project" value="TreeGrafter"/>
</dbReference>
<protein>
    <recommendedName>
        <fullName evidence="7">Transcription-associated protein 1</fullName>
    </recommendedName>
</protein>
<comment type="similarity">
    <text evidence="1">Belongs to the PI3/PI4-kinase family. TRA1 subfamily.</text>
</comment>
<feature type="region of interest" description="Disordered" evidence="2">
    <location>
        <begin position="513"/>
        <end position="551"/>
    </location>
</feature>
<dbReference type="SUPFAM" id="SSF48371">
    <property type="entry name" value="ARM repeat"/>
    <property type="match status" value="3"/>
</dbReference>
<dbReference type="InterPro" id="IPR050517">
    <property type="entry name" value="DDR_Repair_Kinase"/>
</dbReference>
<dbReference type="SUPFAM" id="SSF56112">
    <property type="entry name" value="Protein kinase-like (PK-like)"/>
    <property type="match status" value="1"/>
</dbReference>
<gene>
    <name evidence="5" type="ORF">RDWZM_003222</name>
</gene>
<evidence type="ECO:0000259" key="3">
    <source>
        <dbReference type="PROSITE" id="PS50290"/>
    </source>
</evidence>
<dbReference type="OMA" id="CLDLYGQ"/>
<evidence type="ECO:0000256" key="1">
    <source>
        <dbReference type="ARBA" id="ARBA00007234"/>
    </source>
</evidence>
<feature type="region of interest" description="Disordered" evidence="2">
    <location>
        <begin position="1"/>
        <end position="23"/>
    </location>
</feature>
<proteinExistence type="inferred from homology"/>
<dbReference type="InterPro" id="IPR016024">
    <property type="entry name" value="ARM-type_fold"/>
</dbReference>
<evidence type="ECO:0008006" key="7">
    <source>
        <dbReference type="Google" id="ProtNLM"/>
    </source>
</evidence>
<dbReference type="Pfam" id="PF00454">
    <property type="entry name" value="PI3_PI4_kinase"/>
    <property type="match status" value="1"/>
</dbReference>
<dbReference type="GO" id="GO:0000124">
    <property type="term" value="C:SAGA complex"/>
    <property type="evidence" value="ECO:0007669"/>
    <property type="project" value="TreeGrafter"/>
</dbReference>
<dbReference type="InterPro" id="IPR046805">
    <property type="entry name" value="Tra1_ring"/>
</dbReference>
<dbReference type="GO" id="GO:0005634">
    <property type="term" value="C:nucleus"/>
    <property type="evidence" value="ECO:0007669"/>
    <property type="project" value="TreeGrafter"/>
</dbReference>
<dbReference type="Pfam" id="PF20206">
    <property type="entry name" value="Tra1_ring"/>
    <property type="match status" value="1"/>
</dbReference>
<feature type="region of interest" description="Disordered" evidence="2">
    <location>
        <begin position="1709"/>
        <end position="1736"/>
    </location>
</feature>
<accession>A0A9Q0MFF6</accession>
<reference evidence="5" key="1">
    <citation type="submission" date="2022-12" db="EMBL/GenBank/DDBJ databases">
        <title>Genome assemblies of Blomia tropicalis.</title>
        <authorList>
            <person name="Cui Y."/>
        </authorList>
    </citation>
    <scope>NUCLEOTIDE SEQUENCE</scope>
    <source>
        <tissue evidence="5">Adult mites</tissue>
    </source>
</reference>
<name>A0A9Q0MFF6_BLOTA</name>
<evidence type="ECO:0000313" key="5">
    <source>
        <dbReference type="EMBL" id="KAJ6224677.1"/>
    </source>
</evidence>
<comment type="caution">
    <text evidence="5">The sequence shown here is derived from an EMBL/GenBank/DDBJ whole genome shotgun (WGS) entry which is preliminary data.</text>
</comment>
<dbReference type="CDD" id="cd05163">
    <property type="entry name" value="PIKK_TRRAP"/>
    <property type="match status" value="1"/>
</dbReference>
<feature type="region of interest" description="Disordered" evidence="2">
    <location>
        <begin position="2785"/>
        <end position="2810"/>
    </location>
</feature>
<feature type="domain" description="FAT" evidence="4">
    <location>
        <begin position="3017"/>
        <end position="3566"/>
    </location>
</feature>
<dbReference type="EMBL" id="JAPWDV010000001">
    <property type="protein sequence ID" value="KAJ6224677.1"/>
    <property type="molecule type" value="Genomic_DNA"/>
</dbReference>
<organism evidence="5 6">
    <name type="scientific">Blomia tropicalis</name>
    <name type="common">Mite</name>
    <dbReference type="NCBI Taxonomy" id="40697"/>
    <lineage>
        <taxon>Eukaryota</taxon>
        <taxon>Metazoa</taxon>
        <taxon>Ecdysozoa</taxon>
        <taxon>Arthropoda</taxon>
        <taxon>Chelicerata</taxon>
        <taxon>Arachnida</taxon>
        <taxon>Acari</taxon>
        <taxon>Acariformes</taxon>
        <taxon>Sarcoptiformes</taxon>
        <taxon>Astigmata</taxon>
        <taxon>Glycyphagoidea</taxon>
        <taxon>Echimyopodidae</taxon>
        <taxon>Blomia</taxon>
    </lineage>
</organism>
<feature type="region of interest" description="Disordered" evidence="2">
    <location>
        <begin position="2967"/>
        <end position="2992"/>
    </location>
</feature>
<dbReference type="PROSITE" id="PS51189">
    <property type="entry name" value="FAT"/>
    <property type="match status" value="1"/>
</dbReference>
<feature type="compositionally biased region" description="Low complexity" evidence="2">
    <location>
        <begin position="1714"/>
        <end position="1736"/>
    </location>
</feature>
<feature type="compositionally biased region" description="Polar residues" evidence="2">
    <location>
        <begin position="11"/>
        <end position="23"/>
    </location>
</feature>
<dbReference type="PANTHER" id="PTHR11139">
    <property type="entry name" value="ATAXIA TELANGIECTASIA MUTATED ATM -RELATED"/>
    <property type="match status" value="1"/>
</dbReference>
<dbReference type="InterPro" id="IPR003151">
    <property type="entry name" value="PIK-rel_kinase_FAT"/>
</dbReference>
<feature type="compositionally biased region" description="Polar residues" evidence="2">
    <location>
        <begin position="2968"/>
        <end position="2991"/>
    </location>
</feature>
<feature type="compositionally biased region" description="Polar residues" evidence="2">
    <location>
        <begin position="513"/>
        <end position="533"/>
    </location>
</feature>